<evidence type="ECO:0000313" key="1">
    <source>
        <dbReference type="EMBL" id="MDY7231324.1"/>
    </source>
</evidence>
<evidence type="ECO:0000313" key="2">
    <source>
        <dbReference type="Proteomes" id="UP001291309"/>
    </source>
</evidence>
<dbReference type="RefSeq" id="WP_321550036.1">
    <property type="nucleotide sequence ID" value="NZ_JAXIVS010000014.1"/>
</dbReference>
<keyword evidence="2" id="KW-1185">Reference proteome</keyword>
<accession>A0ABU5HDY5</accession>
<sequence>MRPWQLLWKTEALTLALLVGCIATSPGVRVVLEEFEKALGERVSRRAVMQAAMVTAVTLLAMPEPVTKFIADDRGAHSLGGCPDALQMQAASREGILLSEVSAAESVTVSTEGFSVALAPSAVAMAARGAPNGSRPPERS</sequence>
<reference evidence="1 2" key="1">
    <citation type="submission" date="2023-12" db="EMBL/GenBank/DDBJ databases">
        <title>the genome sequence of Hyalangium sp. s54d21.</title>
        <authorList>
            <person name="Zhang X."/>
        </authorList>
    </citation>
    <scope>NUCLEOTIDE SEQUENCE [LARGE SCALE GENOMIC DNA]</scope>
    <source>
        <strain evidence="2">s54d21</strain>
    </source>
</reference>
<dbReference type="Proteomes" id="UP001291309">
    <property type="component" value="Unassembled WGS sequence"/>
</dbReference>
<evidence type="ECO:0008006" key="3">
    <source>
        <dbReference type="Google" id="ProtNLM"/>
    </source>
</evidence>
<gene>
    <name evidence="1" type="ORF">SYV04_33345</name>
</gene>
<protein>
    <recommendedName>
        <fullName evidence="3">Lipoprotein</fullName>
    </recommendedName>
</protein>
<comment type="caution">
    <text evidence="1">The sequence shown here is derived from an EMBL/GenBank/DDBJ whole genome shotgun (WGS) entry which is preliminary data.</text>
</comment>
<dbReference type="EMBL" id="JAXIVS010000014">
    <property type="protein sequence ID" value="MDY7231324.1"/>
    <property type="molecule type" value="Genomic_DNA"/>
</dbReference>
<proteinExistence type="predicted"/>
<organism evidence="1 2">
    <name type="scientific">Hyalangium rubrum</name>
    <dbReference type="NCBI Taxonomy" id="3103134"/>
    <lineage>
        <taxon>Bacteria</taxon>
        <taxon>Pseudomonadati</taxon>
        <taxon>Myxococcota</taxon>
        <taxon>Myxococcia</taxon>
        <taxon>Myxococcales</taxon>
        <taxon>Cystobacterineae</taxon>
        <taxon>Archangiaceae</taxon>
        <taxon>Hyalangium</taxon>
    </lineage>
</organism>
<name>A0ABU5HDY5_9BACT</name>